<feature type="region of interest" description="Disordered" evidence="1">
    <location>
        <begin position="63"/>
        <end position="85"/>
    </location>
</feature>
<protein>
    <submittedName>
        <fullName evidence="3">Uncharacterized protein</fullName>
    </submittedName>
</protein>
<dbReference type="Proteomes" id="UP000549343">
    <property type="component" value="Unassembled WGS sequence"/>
</dbReference>
<evidence type="ECO:0000256" key="1">
    <source>
        <dbReference type="SAM" id="MobiDB-lite"/>
    </source>
</evidence>
<dbReference type="Proteomes" id="UP001501427">
    <property type="component" value="Unassembled WGS sequence"/>
</dbReference>
<proteinExistence type="predicted"/>
<reference evidence="3 4" key="2">
    <citation type="submission" date="2020-08" db="EMBL/GenBank/DDBJ databases">
        <title>Sequencing the genomes of 1000 actinobacteria strains.</title>
        <authorList>
            <person name="Klenk H.-P."/>
        </authorList>
    </citation>
    <scope>NUCLEOTIDE SEQUENCE [LARGE SCALE GENOMIC DNA]</scope>
    <source>
        <strain evidence="3 4">DSM 44772</strain>
    </source>
</reference>
<feature type="region of interest" description="Disordered" evidence="1">
    <location>
        <begin position="1"/>
        <end position="34"/>
    </location>
</feature>
<evidence type="ECO:0000313" key="5">
    <source>
        <dbReference type="Proteomes" id="UP001501427"/>
    </source>
</evidence>
<evidence type="ECO:0000313" key="2">
    <source>
        <dbReference type="EMBL" id="GAA0598116.1"/>
    </source>
</evidence>
<keyword evidence="5" id="KW-1185">Reference proteome</keyword>
<reference evidence="2" key="3">
    <citation type="submission" date="2023-12" db="EMBL/GenBank/DDBJ databases">
        <authorList>
            <person name="Sun Q."/>
            <person name="Inoue M."/>
        </authorList>
    </citation>
    <scope>NUCLEOTIDE SEQUENCE</scope>
    <source>
        <strain evidence="2">JCM 10667</strain>
    </source>
</reference>
<name>A0A7W7MY32_9ACTN</name>
<reference evidence="2 5" key="1">
    <citation type="journal article" date="2019" name="Int. J. Syst. Evol. Microbiol.">
        <title>The Global Catalogue of Microorganisms (GCM) 10K type strain sequencing project: providing services to taxonomists for standard genome sequencing and annotation.</title>
        <authorList>
            <consortium name="The Broad Institute Genomics Platform"/>
            <consortium name="The Broad Institute Genome Sequencing Center for Infectious Disease"/>
            <person name="Wu L."/>
            <person name="Ma J."/>
        </authorList>
    </citation>
    <scope>NUCLEOTIDE SEQUENCE [LARGE SCALE GENOMIC DNA]</scope>
    <source>
        <strain evidence="2 5">JCM 10667</strain>
    </source>
</reference>
<organism evidence="3 4">
    <name type="scientific">Actinomadura livida</name>
    <dbReference type="NCBI Taxonomy" id="79909"/>
    <lineage>
        <taxon>Bacteria</taxon>
        <taxon>Bacillati</taxon>
        <taxon>Actinomycetota</taxon>
        <taxon>Actinomycetes</taxon>
        <taxon>Streptosporangiales</taxon>
        <taxon>Thermomonosporaceae</taxon>
        <taxon>Actinomadura</taxon>
    </lineage>
</organism>
<dbReference type="EMBL" id="BAAAHD010000091">
    <property type="protein sequence ID" value="GAA0598116.1"/>
    <property type="molecule type" value="Genomic_DNA"/>
</dbReference>
<evidence type="ECO:0000313" key="3">
    <source>
        <dbReference type="EMBL" id="MBB4774427.1"/>
    </source>
</evidence>
<feature type="compositionally biased region" description="Low complexity" evidence="1">
    <location>
        <begin position="75"/>
        <end position="84"/>
    </location>
</feature>
<dbReference type="AlphaFoldDB" id="A0A7W7MY32"/>
<dbReference type="EMBL" id="JACHMV010000001">
    <property type="protein sequence ID" value="MBB4774427.1"/>
    <property type="molecule type" value="Genomic_DNA"/>
</dbReference>
<comment type="caution">
    <text evidence="3">The sequence shown here is derived from an EMBL/GenBank/DDBJ whole genome shotgun (WGS) entry which is preliminary data.</text>
</comment>
<accession>A0A7W7MY32</accession>
<evidence type="ECO:0000313" key="4">
    <source>
        <dbReference type="Proteomes" id="UP000549343"/>
    </source>
</evidence>
<gene>
    <name evidence="3" type="ORF">F4557_002845</name>
    <name evidence="2" type="ORF">GCM10009546_70210</name>
</gene>
<sequence length="104" mass="11242">MASGAHALPAPGMAPATLSSRGDDQFTRSPDSQTTIEVLPRFAASSQEVPEAIRRSVAMIQYRSPAGERTTTGSRTPRVPTVETRTGEPLFRSVQCRPSSLWAR</sequence>